<evidence type="ECO:0000256" key="8">
    <source>
        <dbReference type="NCBIfam" id="TIGR00038"/>
    </source>
</evidence>
<reference evidence="12 13" key="1">
    <citation type="journal article" date="2016" name="Nat. Commun.">
        <title>Thousands of microbial genomes shed light on interconnected biogeochemical processes in an aquifer system.</title>
        <authorList>
            <person name="Anantharaman K."/>
            <person name="Brown C.T."/>
            <person name="Hug L.A."/>
            <person name="Sharon I."/>
            <person name="Castelle C.J."/>
            <person name="Probst A.J."/>
            <person name="Thomas B.C."/>
            <person name="Singh A."/>
            <person name="Wilkins M.J."/>
            <person name="Karaoz U."/>
            <person name="Brodie E.L."/>
            <person name="Williams K.H."/>
            <person name="Hubbard S.S."/>
            <person name="Banfield J.F."/>
        </authorList>
    </citation>
    <scope>NUCLEOTIDE SEQUENCE [LARGE SCALE GENOMIC DNA]</scope>
    <source>
        <strain evidence="13">RBG_16_55_9</strain>
    </source>
</reference>
<feature type="domain" description="Elongation factor P C-terminal" evidence="10">
    <location>
        <begin position="128"/>
        <end position="183"/>
    </location>
</feature>
<dbReference type="STRING" id="1817864.A2Z21_10415"/>
<evidence type="ECO:0000259" key="11">
    <source>
        <dbReference type="SMART" id="SM01185"/>
    </source>
</evidence>
<accession>A0A1F5URS4</accession>
<feature type="domain" description="Translation elongation factor P/YeiP central" evidence="11">
    <location>
        <begin position="66"/>
        <end position="120"/>
    </location>
</feature>
<keyword evidence="5 7" id="KW-0251">Elongation factor</keyword>
<dbReference type="PANTHER" id="PTHR30053:SF12">
    <property type="entry name" value="ELONGATION FACTOR P (EF-P) FAMILY PROTEIN"/>
    <property type="match status" value="1"/>
</dbReference>
<dbReference type="AlphaFoldDB" id="A0A1F5URS4"/>
<dbReference type="InterPro" id="IPR013185">
    <property type="entry name" value="Transl_elong_KOW-like"/>
</dbReference>
<dbReference type="HAMAP" id="MF_00141">
    <property type="entry name" value="EF_P"/>
    <property type="match status" value="1"/>
</dbReference>
<comment type="pathway">
    <text evidence="2 7">Protein biosynthesis; polypeptide chain elongation.</text>
</comment>
<dbReference type="PIRSF" id="PIRSF005901">
    <property type="entry name" value="EF-P"/>
    <property type="match status" value="1"/>
</dbReference>
<evidence type="ECO:0000313" key="12">
    <source>
        <dbReference type="EMBL" id="OGF53852.1"/>
    </source>
</evidence>
<dbReference type="SUPFAM" id="SSF50104">
    <property type="entry name" value="Translation proteins SH3-like domain"/>
    <property type="match status" value="1"/>
</dbReference>
<dbReference type="NCBIfam" id="TIGR00038">
    <property type="entry name" value="efp"/>
    <property type="match status" value="1"/>
</dbReference>
<dbReference type="InterPro" id="IPR014722">
    <property type="entry name" value="Rib_uL2_dom2"/>
</dbReference>
<dbReference type="InterPro" id="IPR015365">
    <property type="entry name" value="Elong-fact-P_C"/>
</dbReference>
<evidence type="ECO:0000256" key="9">
    <source>
        <dbReference type="RuleBase" id="RU004389"/>
    </source>
</evidence>
<evidence type="ECO:0000259" key="10">
    <source>
        <dbReference type="SMART" id="SM00841"/>
    </source>
</evidence>
<dbReference type="Gene3D" id="2.30.30.30">
    <property type="match status" value="1"/>
</dbReference>
<organism evidence="12 13">
    <name type="scientific">Fraserbacteria sp. (strain RBG_16_55_9)</name>
    <dbReference type="NCBI Taxonomy" id="1817864"/>
    <lineage>
        <taxon>Bacteria</taxon>
        <taxon>Candidatus Fraseribacteriota</taxon>
    </lineage>
</organism>
<comment type="subcellular location">
    <subcellularLocation>
        <location evidence="1 7">Cytoplasm</location>
    </subcellularLocation>
</comment>
<dbReference type="CDD" id="cd05794">
    <property type="entry name" value="S1_EF-P_repeat_2"/>
    <property type="match status" value="1"/>
</dbReference>
<name>A0A1F5URS4_FRAXR</name>
<dbReference type="GO" id="GO:0005829">
    <property type="term" value="C:cytosol"/>
    <property type="evidence" value="ECO:0007669"/>
    <property type="project" value="UniProtKB-ARBA"/>
</dbReference>
<dbReference type="SUPFAM" id="SSF50249">
    <property type="entry name" value="Nucleic acid-binding proteins"/>
    <property type="match status" value="2"/>
</dbReference>
<dbReference type="GO" id="GO:0043043">
    <property type="term" value="P:peptide biosynthetic process"/>
    <property type="evidence" value="ECO:0007669"/>
    <property type="project" value="InterPro"/>
</dbReference>
<evidence type="ECO:0000256" key="1">
    <source>
        <dbReference type="ARBA" id="ARBA00004496"/>
    </source>
</evidence>
<evidence type="ECO:0000256" key="5">
    <source>
        <dbReference type="ARBA" id="ARBA00022768"/>
    </source>
</evidence>
<dbReference type="SMART" id="SM00841">
    <property type="entry name" value="Elong-fact-P_C"/>
    <property type="match status" value="1"/>
</dbReference>
<dbReference type="InterPro" id="IPR013852">
    <property type="entry name" value="Transl_elong_P/YeiP_CS"/>
</dbReference>
<dbReference type="Pfam" id="PF01132">
    <property type="entry name" value="EFP"/>
    <property type="match status" value="1"/>
</dbReference>
<dbReference type="Pfam" id="PF08207">
    <property type="entry name" value="EFP_N"/>
    <property type="match status" value="1"/>
</dbReference>
<comment type="caution">
    <text evidence="12">The sequence shown here is derived from an EMBL/GenBank/DDBJ whole genome shotgun (WGS) entry which is preliminary data.</text>
</comment>
<comment type="similarity">
    <text evidence="3 7 9">Belongs to the elongation factor P family.</text>
</comment>
<proteinExistence type="inferred from homology"/>
<dbReference type="EMBL" id="MFGX01000094">
    <property type="protein sequence ID" value="OGF53852.1"/>
    <property type="molecule type" value="Genomic_DNA"/>
</dbReference>
<keyword evidence="6 7" id="KW-0648">Protein biosynthesis</keyword>
<dbReference type="FunFam" id="2.40.50.140:FF:000004">
    <property type="entry name" value="Elongation factor P"/>
    <property type="match status" value="1"/>
</dbReference>
<evidence type="ECO:0000256" key="2">
    <source>
        <dbReference type="ARBA" id="ARBA00004815"/>
    </source>
</evidence>
<dbReference type="InterPro" id="IPR011768">
    <property type="entry name" value="Transl_elongation_fac_P"/>
</dbReference>
<sequence length="186" mass="21609">MGVSDLGRGMTIEWNGELYLIEEYAHMKKAQRRPVAQTKLRSLKTDRIFFQNFTDVDPFKIVRLEERPLQYLYSSSEVYYFMETQTYDQFSLTADQLGDLRHYLKENIELLGLFYEDRFVKVEPPLSVKLRVVRTDPGVRGDTVSGAEKPATLETGLEIKVPLFIKEGDVVKVDTRSGHYIERMSN</sequence>
<dbReference type="InterPro" id="IPR020599">
    <property type="entry name" value="Transl_elong_fac_P/YeiP"/>
</dbReference>
<dbReference type="Pfam" id="PF09285">
    <property type="entry name" value="Elong-fact-P_C"/>
    <property type="match status" value="1"/>
</dbReference>
<dbReference type="NCBIfam" id="NF001810">
    <property type="entry name" value="PRK00529.1"/>
    <property type="match status" value="1"/>
</dbReference>
<protein>
    <recommendedName>
        <fullName evidence="7 8">Elongation factor P</fullName>
        <shortName evidence="7">EF-P</shortName>
    </recommendedName>
</protein>
<dbReference type="SMART" id="SM01185">
    <property type="entry name" value="EFP"/>
    <property type="match status" value="1"/>
</dbReference>
<dbReference type="PROSITE" id="PS01275">
    <property type="entry name" value="EFP"/>
    <property type="match status" value="1"/>
</dbReference>
<comment type="function">
    <text evidence="7">Involved in peptide bond synthesis. Stimulates efficient translation and peptide-bond synthesis on native or reconstituted 70S ribosomes in vitro. Probably functions indirectly by altering the affinity of the ribosome for aminoacyl-tRNA, thus increasing their reactivity as acceptors for peptidyl transferase.</text>
</comment>
<dbReference type="CDD" id="cd04470">
    <property type="entry name" value="S1_EF-P_repeat_1"/>
    <property type="match status" value="1"/>
</dbReference>
<keyword evidence="4 7" id="KW-0963">Cytoplasm</keyword>
<evidence type="ECO:0000313" key="13">
    <source>
        <dbReference type="Proteomes" id="UP000179157"/>
    </source>
</evidence>
<dbReference type="FunFam" id="2.40.50.140:FF:000009">
    <property type="entry name" value="Elongation factor P"/>
    <property type="match status" value="1"/>
</dbReference>
<evidence type="ECO:0000256" key="7">
    <source>
        <dbReference type="HAMAP-Rule" id="MF_00141"/>
    </source>
</evidence>
<dbReference type="Proteomes" id="UP000179157">
    <property type="component" value="Unassembled WGS sequence"/>
</dbReference>
<evidence type="ECO:0000256" key="6">
    <source>
        <dbReference type="ARBA" id="ARBA00022917"/>
    </source>
</evidence>
<dbReference type="PANTHER" id="PTHR30053">
    <property type="entry name" value="ELONGATION FACTOR P"/>
    <property type="match status" value="1"/>
</dbReference>
<dbReference type="InterPro" id="IPR001059">
    <property type="entry name" value="Transl_elong_P/YeiP_cen"/>
</dbReference>
<dbReference type="GO" id="GO:0003746">
    <property type="term" value="F:translation elongation factor activity"/>
    <property type="evidence" value="ECO:0007669"/>
    <property type="project" value="UniProtKB-UniRule"/>
</dbReference>
<gene>
    <name evidence="7" type="primary">efp</name>
    <name evidence="12" type="ORF">A2Z21_10415</name>
</gene>
<evidence type="ECO:0000256" key="3">
    <source>
        <dbReference type="ARBA" id="ARBA00009479"/>
    </source>
</evidence>
<dbReference type="InterPro" id="IPR008991">
    <property type="entry name" value="Translation_prot_SH3-like_sf"/>
</dbReference>
<dbReference type="InterPro" id="IPR012340">
    <property type="entry name" value="NA-bd_OB-fold"/>
</dbReference>
<dbReference type="UniPathway" id="UPA00345"/>
<evidence type="ECO:0000256" key="4">
    <source>
        <dbReference type="ARBA" id="ARBA00022490"/>
    </source>
</evidence>
<dbReference type="Gene3D" id="2.40.50.140">
    <property type="entry name" value="Nucleic acid-binding proteins"/>
    <property type="match status" value="2"/>
</dbReference>